<name>A0A0G4HDD0_9ALVE</name>
<reference evidence="1" key="1">
    <citation type="submission" date="2014-11" db="EMBL/GenBank/DDBJ databases">
        <authorList>
            <person name="Otto D Thomas"/>
            <person name="Naeem Raeece"/>
        </authorList>
    </citation>
    <scope>NUCLEOTIDE SEQUENCE</scope>
</reference>
<dbReference type="VEuPathDB" id="CryptoDB:Cvel_26330"/>
<dbReference type="PhylomeDB" id="A0A0G4HDD0"/>
<organism evidence="1">
    <name type="scientific">Chromera velia CCMP2878</name>
    <dbReference type="NCBI Taxonomy" id="1169474"/>
    <lineage>
        <taxon>Eukaryota</taxon>
        <taxon>Sar</taxon>
        <taxon>Alveolata</taxon>
        <taxon>Colpodellida</taxon>
        <taxon>Chromeraceae</taxon>
        <taxon>Chromera</taxon>
    </lineage>
</organism>
<protein>
    <submittedName>
        <fullName evidence="1">Uncharacterized protein</fullName>
    </submittedName>
</protein>
<gene>
    <name evidence="1" type="ORF">Cvel_26330</name>
</gene>
<dbReference type="AlphaFoldDB" id="A0A0G4HDD0"/>
<evidence type="ECO:0000313" key="1">
    <source>
        <dbReference type="EMBL" id="CEM41878.1"/>
    </source>
</evidence>
<proteinExistence type="predicted"/>
<accession>A0A0G4HDD0</accession>
<sequence>MEGTQGPTTEQQTQASVAVVVGCSDGEVAMSETEFQQLLDAGNVLHSLVYGHSEMRSEANFDVFKRFNVSRRVLNAIRLCIRENGRSPPDSALDLASSAIREYADALGGFPLVDAALQDREAKRNEELTERQRRQRESAQVTTPLMDRDGVYEWGQIMHYNGSQNVEGFNEMWKVGFSWVSCEMTAGNGHIIHRFRRPKDSAQGR</sequence>
<dbReference type="EMBL" id="CDMZ01002327">
    <property type="protein sequence ID" value="CEM41878.1"/>
    <property type="molecule type" value="Genomic_DNA"/>
</dbReference>